<dbReference type="InParanoid" id="A0A409WNB8"/>
<comment type="caution">
    <text evidence="2">The sequence shown here is derived from an EMBL/GenBank/DDBJ whole genome shotgun (WGS) entry which is preliminary data.</text>
</comment>
<feature type="region of interest" description="Disordered" evidence="1">
    <location>
        <begin position="47"/>
        <end position="78"/>
    </location>
</feature>
<name>A0A409WNB8_PSICY</name>
<proteinExistence type="predicted"/>
<reference evidence="2 3" key="1">
    <citation type="journal article" date="2018" name="Evol. Lett.">
        <title>Horizontal gene cluster transfer increased hallucinogenic mushroom diversity.</title>
        <authorList>
            <person name="Reynolds H.T."/>
            <person name="Vijayakumar V."/>
            <person name="Gluck-Thaler E."/>
            <person name="Korotkin H.B."/>
            <person name="Matheny P.B."/>
            <person name="Slot J.C."/>
        </authorList>
    </citation>
    <scope>NUCLEOTIDE SEQUENCE [LARGE SCALE GENOMIC DNA]</scope>
    <source>
        <strain evidence="2 3">2631</strain>
    </source>
</reference>
<accession>A0A409WNB8</accession>
<gene>
    <name evidence="2" type="ORF">CVT25_003053</name>
</gene>
<evidence type="ECO:0000256" key="1">
    <source>
        <dbReference type="SAM" id="MobiDB-lite"/>
    </source>
</evidence>
<evidence type="ECO:0000313" key="2">
    <source>
        <dbReference type="EMBL" id="PPQ79993.1"/>
    </source>
</evidence>
<sequence>MLSKAYKLTRAPSMSTCIPRNAKQNHSRTFEHQISMRRIDDVDWRLLNDDDNIPSTSISTSKKRSRKEGDASGEEGEE</sequence>
<dbReference type="Proteomes" id="UP000283269">
    <property type="component" value="Unassembled WGS sequence"/>
</dbReference>
<dbReference type="EMBL" id="NHYD01003354">
    <property type="protein sequence ID" value="PPQ79993.1"/>
    <property type="molecule type" value="Genomic_DNA"/>
</dbReference>
<dbReference type="AlphaFoldDB" id="A0A409WNB8"/>
<protein>
    <submittedName>
        <fullName evidence="2">Uncharacterized protein</fullName>
    </submittedName>
</protein>
<evidence type="ECO:0000313" key="3">
    <source>
        <dbReference type="Proteomes" id="UP000283269"/>
    </source>
</evidence>
<feature type="region of interest" description="Disordered" evidence="1">
    <location>
        <begin position="1"/>
        <end position="30"/>
    </location>
</feature>
<organism evidence="2 3">
    <name type="scientific">Psilocybe cyanescens</name>
    <dbReference type="NCBI Taxonomy" id="93625"/>
    <lineage>
        <taxon>Eukaryota</taxon>
        <taxon>Fungi</taxon>
        <taxon>Dikarya</taxon>
        <taxon>Basidiomycota</taxon>
        <taxon>Agaricomycotina</taxon>
        <taxon>Agaricomycetes</taxon>
        <taxon>Agaricomycetidae</taxon>
        <taxon>Agaricales</taxon>
        <taxon>Agaricineae</taxon>
        <taxon>Strophariaceae</taxon>
        <taxon>Psilocybe</taxon>
    </lineage>
</organism>
<keyword evidence="3" id="KW-1185">Reference proteome</keyword>
<feature type="compositionally biased region" description="Polar residues" evidence="1">
    <location>
        <begin position="12"/>
        <end position="24"/>
    </location>
</feature>